<dbReference type="RefSeq" id="XP_003741246.1">
    <property type="nucleotide sequence ID" value="XM_003741198.1"/>
</dbReference>
<dbReference type="GO" id="GO:0005829">
    <property type="term" value="C:cytosol"/>
    <property type="evidence" value="ECO:0007669"/>
    <property type="project" value="TreeGrafter"/>
</dbReference>
<sequence length="702" mass="80759">MPMASPAVSSLDFEVQPLEEYLDDSDEPDRGVDVTNFRGNFTGPRNFTPVQSPTRPEKAPLPPSCISLDFQRVSITGEDTSGVPYDDLLTASTMLISALKLRQKYCKASLQPFPEVTAHFVAGGVTEPRHNTPPYKAEPEYIHTEPQKVDNPWNSPVESRDSKSKFRMQDGVVEVLSESGVKEPCNVVVPLQEFITDMNLMCAMISDGPLKSFCFRRLTYLTNKYSMHVSLNEMKELAAQKSVPHRDFYNIHKVDTHVHAASCMNQKHLLRFIKKRIRVAADDIVCKDRQQGELTLRQVFEKMNLTAYDLSVDTLDMHADRNTFHRFDKFNDKYNPVGESRLREIFLKTDNFTGGRYFADIIKEVMSDLEDSKYQNAELRLSIYGKSRSEWDTLAKWALNNNVYSDHVRWIIQVPRLYDIFKANKLVDNFEQILANIFMPLFEVTANPESHPELHRFLQYVIGFDSVDDESKPEYPMIDKDVPLPPKWCHEENPAYIYYLYYMHANLCVLNRFRQQQNLSLMVLRPHCGEAGPIQHLVGGFLLSESINHGLLLRKVPVLQYLYYLSQIGIAMSPLSNNSLFLNYHRNPLIEYLNRGLCVSLSTDDPLQFHFTREPLMEEYSIAAQVWKLSNADMCELARNSVLMSGFPVAFKRHWLGAGFEREGVEGNDVRKSNVPDIRVAYRFETLIGELDMISAVMRRLK</sequence>
<comment type="catalytic activity">
    <reaction evidence="9">
        <text>AMP + H2O + H(+) = IMP + NH4(+)</text>
        <dbReference type="Rhea" id="RHEA:14777"/>
        <dbReference type="ChEBI" id="CHEBI:15377"/>
        <dbReference type="ChEBI" id="CHEBI:15378"/>
        <dbReference type="ChEBI" id="CHEBI:28938"/>
        <dbReference type="ChEBI" id="CHEBI:58053"/>
        <dbReference type="ChEBI" id="CHEBI:456215"/>
        <dbReference type="EC" id="3.5.4.6"/>
    </reaction>
</comment>
<dbReference type="PANTHER" id="PTHR11359">
    <property type="entry name" value="AMP DEAMINASE"/>
    <property type="match status" value="1"/>
</dbReference>
<gene>
    <name evidence="12" type="primary">LOC100908211</name>
</gene>
<organism evidence="11 12">
    <name type="scientific">Galendromus occidentalis</name>
    <name type="common">western predatory mite</name>
    <dbReference type="NCBI Taxonomy" id="34638"/>
    <lineage>
        <taxon>Eukaryota</taxon>
        <taxon>Metazoa</taxon>
        <taxon>Ecdysozoa</taxon>
        <taxon>Arthropoda</taxon>
        <taxon>Chelicerata</taxon>
        <taxon>Arachnida</taxon>
        <taxon>Acari</taxon>
        <taxon>Parasitiformes</taxon>
        <taxon>Mesostigmata</taxon>
        <taxon>Gamasina</taxon>
        <taxon>Phytoseioidea</taxon>
        <taxon>Phytoseiidae</taxon>
        <taxon>Typhlodrominae</taxon>
        <taxon>Galendromus</taxon>
    </lineage>
</organism>
<keyword evidence="5 9" id="KW-0378">Hydrolase</keyword>
<evidence type="ECO:0000313" key="11">
    <source>
        <dbReference type="Proteomes" id="UP000694867"/>
    </source>
</evidence>
<dbReference type="GO" id="GO:0046872">
    <property type="term" value="F:metal ion binding"/>
    <property type="evidence" value="ECO:0007669"/>
    <property type="project" value="UniProtKB-KW"/>
</dbReference>
<dbReference type="SUPFAM" id="SSF51556">
    <property type="entry name" value="Metallo-dependent hydrolases"/>
    <property type="match status" value="1"/>
</dbReference>
<dbReference type="InterPro" id="IPR032466">
    <property type="entry name" value="Metal_Hydrolase"/>
</dbReference>
<evidence type="ECO:0000256" key="8">
    <source>
        <dbReference type="ARBA" id="ARBA00054146"/>
    </source>
</evidence>
<evidence type="ECO:0000256" key="7">
    <source>
        <dbReference type="ARBA" id="ARBA00023080"/>
    </source>
</evidence>
<comment type="cofactor">
    <cofactor evidence="1 9">
        <name>Zn(2+)</name>
        <dbReference type="ChEBI" id="CHEBI:29105"/>
    </cofactor>
</comment>
<dbReference type="PIRSF" id="PIRSF001251">
    <property type="entry name" value="AMP_deaminase_met"/>
    <property type="match status" value="1"/>
</dbReference>
<evidence type="ECO:0000256" key="4">
    <source>
        <dbReference type="ARBA" id="ARBA00022723"/>
    </source>
</evidence>
<dbReference type="FunFam" id="4.10.800.20:FF:000001">
    <property type="entry name" value="AMP deaminase"/>
    <property type="match status" value="1"/>
</dbReference>
<dbReference type="GO" id="GO:0046033">
    <property type="term" value="P:AMP metabolic process"/>
    <property type="evidence" value="ECO:0007669"/>
    <property type="project" value="TreeGrafter"/>
</dbReference>
<accession>A0AAJ6QRE3</accession>
<dbReference type="NCBIfam" id="TIGR01429">
    <property type="entry name" value="AMP_deaminase"/>
    <property type="match status" value="1"/>
</dbReference>
<evidence type="ECO:0000256" key="2">
    <source>
        <dbReference type="ARBA" id="ARBA00004955"/>
    </source>
</evidence>
<comment type="pathway">
    <text evidence="2">Purine metabolism; IMP biosynthesis via salvage pathway; IMP from AMP: step 1/1.</text>
</comment>
<dbReference type="InterPro" id="IPR006329">
    <property type="entry name" value="AMPD"/>
</dbReference>
<dbReference type="KEGG" id="goe:100908211"/>
<evidence type="ECO:0000256" key="1">
    <source>
        <dbReference type="ARBA" id="ARBA00001947"/>
    </source>
</evidence>
<dbReference type="InterPro" id="IPR006650">
    <property type="entry name" value="A/AMP_deam_AS"/>
</dbReference>
<keyword evidence="11" id="KW-1185">Reference proteome</keyword>
<dbReference type="GeneID" id="100908211"/>
<evidence type="ECO:0000256" key="3">
    <source>
        <dbReference type="ARBA" id="ARBA00006676"/>
    </source>
</evidence>
<dbReference type="PANTHER" id="PTHR11359:SF0">
    <property type="entry name" value="AMP DEAMINASE"/>
    <property type="match status" value="1"/>
</dbReference>
<feature type="compositionally biased region" description="Polar residues" evidence="10">
    <location>
        <begin position="37"/>
        <end position="54"/>
    </location>
</feature>
<evidence type="ECO:0000256" key="6">
    <source>
        <dbReference type="ARBA" id="ARBA00022833"/>
    </source>
</evidence>
<dbReference type="PROSITE" id="PS00485">
    <property type="entry name" value="A_DEAMINASE"/>
    <property type="match status" value="1"/>
</dbReference>
<protein>
    <recommendedName>
        <fullName evidence="9">AMP deaminase</fullName>
        <ecNumber evidence="9">3.5.4.6</ecNumber>
    </recommendedName>
</protein>
<evidence type="ECO:0000256" key="5">
    <source>
        <dbReference type="ARBA" id="ARBA00022801"/>
    </source>
</evidence>
<dbReference type="GO" id="GO:0003876">
    <property type="term" value="F:AMP deaminase activity"/>
    <property type="evidence" value="ECO:0007669"/>
    <property type="project" value="UniProtKB-EC"/>
</dbReference>
<dbReference type="FunFam" id="3.20.20.140:FF:000035">
    <property type="entry name" value="Probable amp deaminase"/>
    <property type="match status" value="1"/>
</dbReference>
<name>A0AAJ6QRE3_9ACAR</name>
<keyword evidence="6" id="KW-0862">Zinc</keyword>
<evidence type="ECO:0000256" key="9">
    <source>
        <dbReference type="PIRNR" id="PIRNR001251"/>
    </source>
</evidence>
<keyword evidence="7" id="KW-0546">Nucleotide metabolism</keyword>
<dbReference type="Pfam" id="PF19326">
    <property type="entry name" value="AMP_deaminase"/>
    <property type="match status" value="1"/>
</dbReference>
<keyword evidence="4 9" id="KW-0479">Metal-binding</keyword>
<reference evidence="12" key="1">
    <citation type="submission" date="2025-08" db="UniProtKB">
        <authorList>
            <consortium name="RefSeq"/>
        </authorList>
    </citation>
    <scope>IDENTIFICATION</scope>
</reference>
<proteinExistence type="inferred from homology"/>
<evidence type="ECO:0000256" key="10">
    <source>
        <dbReference type="SAM" id="MobiDB-lite"/>
    </source>
</evidence>
<evidence type="ECO:0000313" key="12">
    <source>
        <dbReference type="RefSeq" id="XP_003741246.1"/>
    </source>
</evidence>
<feature type="region of interest" description="Disordered" evidence="10">
    <location>
        <begin position="36"/>
        <end position="63"/>
    </location>
</feature>
<dbReference type="AlphaFoldDB" id="A0AAJ6QRE3"/>
<dbReference type="Gene3D" id="3.20.20.140">
    <property type="entry name" value="Metal-dependent hydrolases"/>
    <property type="match status" value="1"/>
</dbReference>
<dbReference type="GO" id="GO:0032264">
    <property type="term" value="P:IMP salvage"/>
    <property type="evidence" value="ECO:0007669"/>
    <property type="project" value="InterPro"/>
</dbReference>
<dbReference type="Gene3D" id="4.10.800.20">
    <property type="match status" value="1"/>
</dbReference>
<dbReference type="Proteomes" id="UP000694867">
    <property type="component" value="Unplaced"/>
</dbReference>
<dbReference type="EC" id="3.5.4.6" evidence="9"/>
<dbReference type="CDD" id="cd01319">
    <property type="entry name" value="AMPD"/>
    <property type="match status" value="1"/>
</dbReference>
<comment type="similarity">
    <text evidence="3 9">Belongs to the metallo-dependent hydrolases superfamily. Adenosine and AMP deaminases family.</text>
</comment>
<comment type="function">
    <text evidence="8">AMP deaminase plays a critical role in energy metabolism. Catalyzes the deamination of AMP to IMP and plays an important role in the purine nucleotide cycle.</text>
</comment>